<dbReference type="InterPro" id="IPR038765">
    <property type="entry name" value="Papain-like_cys_pep_sf"/>
</dbReference>
<dbReference type="EMBL" id="BSDD01000004">
    <property type="protein sequence ID" value="GLH70868.1"/>
    <property type="molecule type" value="Genomic_DNA"/>
</dbReference>
<name>A0ABQ5Q881_9BACT</name>
<reference evidence="1 2" key="1">
    <citation type="journal article" date="2023" name="Antonie Van Leeuwenhoek">
        <title>Mesoterricola silvestris gen. nov., sp. nov., Mesoterricola sediminis sp. nov., Geothrix oryzae sp. nov., Geothrix edaphica sp. nov., Geothrix rubra sp. nov., and Geothrix limicola sp. nov., six novel members of Acidobacteriota isolated from soils.</title>
        <authorList>
            <person name="Itoh H."/>
            <person name="Sugisawa Y."/>
            <person name="Mise K."/>
            <person name="Xu Z."/>
            <person name="Kuniyasu M."/>
            <person name="Ushijima N."/>
            <person name="Kawano K."/>
            <person name="Kobayashi E."/>
            <person name="Shiratori Y."/>
            <person name="Masuda Y."/>
            <person name="Senoo K."/>
        </authorList>
    </citation>
    <scope>NUCLEOTIDE SEQUENCE [LARGE SCALE GENOMIC DNA]</scope>
    <source>
        <strain evidence="1 2">Red803</strain>
    </source>
</reference>
<dbReference type="Gene3D" id="3.90.1720.10">
    <property type="entry name" value="endopeptidase domain like (from Nostoc punctiforme)"/>
    <property type="match status" value="1"/>
</dbReference>
<dbReference type="RefSeq" id="WP_285726513.1">
    <property type="nucleotide sequence ID" value="NZ_BSDD01000004.1"/>
</dbReference>
<keyword evidence="2" id="KW-1185">Reference proteome</keyword>
<dbReference type="Proteomes" id="UP001165089">
    <property type="component" value="Unassembled WGS sequence"/>
</dbReference>
<sequence>MFLHDALARGLVRYLTTEVPATQRRVPNDGERLQAEVRPGDVLLVEGRTRISRVIQVLTQSSWSHAAMYLGDTLLRWGGPHADAALERFGAEAGRLLIESDMREGVRVVPLSTYLAYNLRVCRPQGLSRLELDRVLEEMFRHLGYRYDRQNIFDLGRYLTPFHLLPARIRRRPLYLGSSSSREIICSALIAKAFYKVDYPVQPEVRGPDRGLLARHPSYIMPRDFDLSPNFQVLKFHQAAGQRLALPGTP</sequence>
<evidence type="ECO:0000313" key="1">
    <source>
        <dbReference type="EMBL" id="GLH70868.1"/>
    </source>
</evidence>
<protein>
    <recommendedName>
        <fullName evidence="3">Lipo-like protein</fullName>
    </recommendedName>
</protein>
<accession>A0ABQ5Q881</accession>
<evidence type="ECO:0008006" key="3">
    <source>
        <dbReference type="Google" id="ProtNLM"/>
    </source>
</evidence>
<dbReference type="SUPFAM" id="SSF54001">
    <property type="entry name" value="Cysteine proteinases"/>
    <property type="match status" value="1"/>
</dbReference>
<gene>
    <name evidence="1" type="ORF">GETHPA_24010</name>
</gene>
<evidence type="ECO:0000313" key="2">
    <source>
        <dbReference type="Proteomes" id="UP001165089"/>
    </source>
</evidence>
<proteinExistence type="predicted"/>
<dbReference type="InterPro" id="IPR024453">
    <property type="entry name" value="Peptidase_C92"/>
</dbReference>
<organism evidence="1 2">
    <name type="scientific">Geothrix rubra</name>
    <dbReference type="NCBI Taxonomy" id="2927977"/>
    <lineage>
        <taxon>Bacteria</taxon>
        <taxon>Pseudomonadati</taxon>
        <taxon>Acidobacteriota</taxon>
        <taxon>Holophagae</taxon>
        <taxon>Holophagales</taxon>
        <taxon>Holophagaceae</taxon>
        <taxon>Geothrix</taxon>
    </lineage>
</organism>
<comment type="caution">
    <text evidence="1">The sequence shown here is derived from an EMBL/GenBank/DDBJ whole genome shotgun (WGS) entry which is preliminary data.</text>
</comment>
<dbReference type="Pfam" id="PF05708">
    <property type="entry name" value="Peptidase_C92"/>
    <property type="match status" value="1"/>
</dbReference>